<dbReference type="AlphaFoldDB" id="A0A0D7BCM9"/>
<dbReference type="EMBL" id="KN880514">
    <property type="protein sequence ID" value="KIY67929.1"/>
    <property type="molecule type" value="Genomic_DNA"/>
</dbReference>
<keyword evidence="3" id="KW-1185">Reference proteome</keyword>
<feature type="region of interest" description="Disordered" evidence="1">
    <location>
        <begin position="24"/>
        <end position="53"/>
    </location>
</feature>
<sequence length="122" mass="13627">MRIWDDPAVARRMDDLAAFVKKKPGTPEEKAARDSIMGVPILESDPRPPPYRKQDHYASAVITPEKAKAEGDRRMKGKKVLNAVLEMSIHVDGNNIVDSITHERLETYDVTHTRAFSSSAAL</sequence>
<organism evidence="2 3">
    <name type="scientific">Cylindrobasidium torrendii FP15055 ss-10</name>
    <dbReference type="NCBI Taxonomy" id="1314674"/>
    <lineage>
        <taxon>Eukaryota</taxon>
        <taxon>Fungi</taxon>
        <taxon>Dikarya</taxon>
        <taxon>Basidiomycota</taxon>
        <taxon>Agaricomycotina</taxon>
        <taxon>Agaricomycetes</taxon>
        <taxon>Agaricomycetidae</taxon>
        <taxon>Agaricales</taxon>
        <taxon>Marasmiineae</taxon>
        <taxon>Physalacriaceae</taxon>
        <taxon>Cylindrobasidium</taxon>
    </lineage>
</organism>
<name>A0A0D7BCM9_9AGAR</name>
<accession>A0A0D7BCM9</accession>
<evidence type="ECO:0000256" key="1">
    <source>
        <dbReference type="SAM" id="MobiDB-lite"/>
    </source>
</evidence>
<protein>
    <submittedName>
        <fullName evidence="2">Uncharacterized protein</fullName>
    </submittedName>
</protein>
<evidence type="ECO:0000313" key="3">
    <source>
        <dbReference type="Proteomes" id="UP000054007"/>
    </source>
</evidence>
<reference evidence="2 3" key="1">
    <citation type="journal article" date="2015" name="Fungal Genet. Biol.">
        <title>Evolution of novel wood decay mechanisms in Agaricales revealed by the genome sequences of Fistulina hepatica and Cylindrobasidium torrendii.</title>
        <authorList>
            <person name="Floudas D."/>
            <person name="Held B.W."/>
            <person name="Riley R."/>
            <person name="Nagy L.G."/>
            <person name="Koehler G."/>
            <person name="Ransdell A.S."/>
            <person name="Younus H."/>
            <person name="Chow J."/>
            <person name="Chiniquy J."/>
            <person name="Lipzen A."/>
            <person name="Tritt A."/>
            <person name="Sun H."/>
            <person name="Haridas S."/>
            <person name="LaButti K."/>
            <person name="Ohm R.A."/>
            <person name="Kues U."/>
            <person name="Blanchette R.A."/>
            <person name="Grigoriev I.V."/>
            <person name="Minto R.E."/>
            <person name="Hibbett D.S."/>
        </authorList>
    </citation>
    <scope>NUCLEOTIDE SEQUENCE [LARGE SCALE GENOMIC DNA]</scope>
    <source>
        <strain evidence="2 3">FP15055 ss-10</strain>
    </source>
</reference>
<dbReference type="Proteomes" id="UP000054007">
    <property type="component" value="Unassembled WGS sequence"/>
</dbReference>
<evidence type="ECO:0000313" key="2">
    <source>
        <dbReference type="EMBL" id="KIY67929.1"/>
    </source>
</evidence>
<feature type="non-terminal residue" evidence="2">
    <location>
        <position position="122"/>
    </location>
</feature>
<gene>
    <name evidence="2" type="ORF">CYLTODRAFT_483075</name>
</gene>
<proteinExistence type="predicted"/>